<proteinExistence type="predicted"/>
<sequence length="149" mass="16774">MFSSETIELDVMTASQDDLFRLIAEKLQGLGYVNSDYLEALTKRESVFPTGINTPVCGLAIPHTESDYIEKQGIAFVRLKETIRFKEMVSNDPVDVKMLFFLLVKNKAEQVKFLSDLMGKFSDDAFLTALLVGKDESAILETLNERKVV</sequence>
<evidence type="ECO:0000313" key="2">
    <source>
        <dbReference type="Proteomes" id="UP000501945"/>
    </source>
</evidence>
<protein>
    <submittedName>
        <fullName evidence="1">PTS transporter subunit EIIA</fullName>
    </submittedName>
</protein>
<gene>
    <name evidence="1" type="ORF">GU336_08235</name>
</gene>
<dbReference type="RefSeq" id="WP_096039317.1">
    <property type="nucleotide sequence ID" value="NZ_CP023392.1"/>
</dbReference>
<name>A0A290Q871_9LACT</name>
<dbReference type="InterPro" id="IPR016152">
    <property type="entry name" value="PTrfase/Anion_transptr"/>
</dbReference>
<dbReference type="Pfam" id="PF00359">
    <property type="entry name" value="PTS_EIIA_2"/>
    <property type="match status" value="1"/>
</dbReference>
<reference evidence="1 2" key="1">
    <citation type="submission" date="2019-12" db="EMBL/GenBank/DDBJ databases">
        <title>Whole genome sequences of Lactococcus raffinolactis strains isolated from sewage.</title>
        <authorList>
            <person name="Ybazeta G."/>
            <person name="Ross M."/>
            <person name="Brabant-Kirwan D."/>
            <person name="Saleh M."/>
            <person name="Dillon J.A."/>
            <person name="Splinter K."/>
            <person name="Nokhbeh R."/>
        </authorList>
    </citation>
    <scope>NUCLEOTIDE SEQUENCE [LARGE SCALE GENOMIC DNA]</scope>
    <source>
        <strain evidence="1 2">Lr_19_5</strain>
    </source>
</reference>
<accession>A0A290Q871</accession>
<dbReference type="PROSITE" id="PS51094">
    <property type="entry name" value="PTS_EIIA_TYPE_2"/>
    <property type="match status" value="1"/>
</dbReference>
<evidence type="ECO:0000313" key="1">
    <source>
        <dbReference type="EMBL" id="QIW54126.1"/>
    </source>
</evidence>
<organism evidence="1 2">
    <name type="scientific">Pseudolactococcus raffinolactis</name>
    <dbReference type="NCBI Taxonomy" id="1366"/>
    <lineage>
        <taxon>Bacteria</taxon>
        <taxon>Bacillati</taxon>
        <taxon>Bacillota</taxon>
        <taxon>Bacilli</taxon>
        <taxon>Lactobacillales</taxon>
        <taxon>Streptococcaceae</taxon>
        <taxon>Pseudolactococcus</taxon>
    </lineage>
</organism>
<dbReference type="SUPFAM" id="SSF55804">
    <property type="entry name" value="Phoshotransferase/anion transport protein"/>
    <property type="match status" value="1"/>
</dbReference>
<dbReference type="Proteomes" id="UP000501945">
    <property type="component" value="Chromosome"/>
</dbReference>
<dbReference type="EMBL" id="CP047616">
    <property type="protein sequence ID" value="QIW54126.1"/>
    <property type="molecule type" value="Genomic_DNA"/>
</dbReference>
<dbReference type="InterPro" id="IPR002178">
    <property type="entry name" value="PTS_EIIA_type-2_dom"/>
</dbReference>
<dbReference type="CDD" id="cd00211">
    <property type="entry name" value="PTS_IIA_fru"/>
    <property type="match status" value="1"/>
</dbReference>
<dbReference type="InterPro" id="IPR051541">
    <property type="entry name" value="PTS_SugarTrans_NitroReg"/>
</dbReference>
<dbReference type="PANTHER" id="PTHR47738:SF3">
    <property type="entry name" value="PHOSPHOTRANSFERASE SYSTEM MANNITOL_FRUCTOSE-SPECIFIC IIA DOMAIN CONTAINING PROTEIN"/>
    <property type="match status" value="1"/>
</dbReference>
<dbReference type="AlphaFoldDB" id="A0A290Q871"/>
<dbReference type="PANTHER" id="PTHR47738">
    <property type="entry name" value="PTS SYSTEM FRUCTOSE-LIKE EIIA COMPONENT-RELATED"/>
    <property type="match status" value="1"/>
</dbReference>
<dbReference type="KEGG" id="lrn:CMV25_01130"/>
<dbReference type="Gene3D" id="3.40.930.10">
    <property type="entry name" value="Mannitol-specific EII, Chain A"/>
    <property type="match status" value="1"/>
</dbReference>